<accession>A0ABT7SBR6</accession>
<comment type="caution">
    <text evidence="1">The sequence shown here is derived from an EMBL/GenBank/DDBJ whole genome shotgun (WGS) entry which is preliminary data.</text>
</comment>
<dbReference type="Gene3D" id="3.40.50.10540">
    <property type="entry name" value="Crotonobetainyl-coa:carnitine coa-transferase, domain 1"/>
    <property type="match status" value="1"/>
</dbReference>
<name>A0ABT7SBR6_9CELL</name>
<dbReference type="RefSeq" id="WP_289453147.1">
    <property type="nucleotide sequence ID" value="NZ_JAUCGQ010000001.1"/>
</dbReference>
<sequence length="452" mass="45668">MDALGSLLDAGGRALGVSTDLEVSGPPTLRSAYPVSALATASVGVAGAAVADLVAALGGSRPDVVVHRPLADAWFAGPTTGVDAALPSPWDPLSAPYRTADGWVRLHTNAPHHRAAALRALGASADPAAVAAAVRSRTADDVEAAVVAAGGAAASLRTAAAWARHPQGAAVAAEPLVAIEPGGTSTASSRWDARPDAPLAGLRVLDLTRVLAGPTATQLLAALGADVLRVDPPGWDEPATLPSVMWGKRTARLDARSPEGAATVRALLATADVLVHGYRGGALDHLGLGADERAAVRPGLVDVSLRAYGFTGPWAGRRGFDSLVQFSSGIADTGMETAGADHPVSLPVQALDVATGYLAGAAALAGLARRVRTGTGSSWRLSLARTAAELERARAQPPEAVAEGTVPVEHPHVRATAYGRLAVADPPLSVGGVALRTGDLGAPLGRDDAVWR</sequence>
<protein>
    <submittedName>
        <fullName evidence="1">CoA transferase</fullName>
    </submittedName>
</protein>
<dbReference type="InterPro" id="IPR023606">
    <property type="entry name" value="CoA-Trfase_III_dom_1_sf"/>
</dbReference>
<dbReference type="GO" id="GO:0016740">
    <property type="term" value="F:transferase activity"/>
    <property type="evidence" value="ECO:0007669"/>
    <property type="project" value="UniProtKB-KW"/>
</dbReference>
<organism evidence="1 2">
    <name type="scientific">Cellulomonas alba</name>
    <dbReference type="NCBI Taxonomy" id="3053467"/>
    <lineage>
        <taxon>Bacteria</taxon>
        <taxon>Bacillati</taxon>
        <taxon>Actinomycetota</taxon>
        <taxon>Actinomycetes</taxon>
        <taxon>Micrococcales</taxon>
        <taxon>Cellulomonadaceae</taxon>
        <taxon>Cellulomonas</taxon>
    </lineage>
</organism>
<proteinExistence type="predicted"/>
<dbReference type="SUPFAM" id="SSF89796">
    <property type="entry name" value="CoA-transferase family III (CaiB/BaiF)"/>
    <property type="match status" value="2"/>
</dbReference>
<keyword evidence="2" id="KW-1185">Reference proteome</keyword>
<dbReference type="Proteomes" id="UP001529338">
    <property type="component" value="Unassembled WGS sequence"/>
</dbReference>
<dbReference type="Pfam" id="PF02515">
    <property type="entry name" value="CoA_transf_3"/>
    <property type="match status" value="1"/>
</dbReference>
<gene>
    <name evidence="1" type="ORF">QRT04_01670</name>
</gene>
<dbReference type="PANTHER" id="PTHR48228">
    <property type="entry name" value="SUCCINYL-COA--D-CITRAMALATE COA-TRANSFERASE"/>
    <property type="match status" value="1"/>
</dbReference>
<reference evidence="1 2" key="1">
    <citation type="submission" date="2023-06" db="EMBL/GenBank/DDBJ databases">
        <title>Cellulomonas sp. MW4 Whole genome sequence.</title>
        <authorList>
            <person name="Park S."/>
        </authorList>
    </citation>
    <scope>NUCLEOTIDE SEQUENCE [LARGE SCALE GENOMIC DNA]</scope>
    <source>
        <strain evidence="1 2">MW4</strain>
    </source>
</reference>
<evidence type="ECO:0000313" key="2">
    <source>
        <dbReference type="Proteomes" id="UP001529338"/>
    </source>
</evidence>
<dbReference type="InterPro" id="IPR050509">
    <property type="entry name" value="CoA-transferase_III"/>
</dbReference>
<dbReference type="EMBL" id="JAUCGQ010000001">
    <property type="protein sequence ID" value="MDM7853627.1"/>
    <property type="molecule type" value="Genomic_DNA"/>
</dbReference>
<evidence type="ECO:0000313" key="1">
    <source>
        <dbReference type="EMBL" id="MDM7853627.1"/>
    </source>
</evidence>
<keyword evidence="1" id="KW-0808">Transferase</keyword>
<dbReference type="PANTHER" id="PTHR48228:SF4">
    <property type="entry name" value="BLR3030 PROTEIN"/>
    <property type="match status" value="1"/>
</dbReference>
<dbReference type="InterPro" id="IPR003673">
    <property type="entry name" value="CoA-Trfase_fam_III"/>
</dbReference>